<dbReference type="Proteomes" id="UP001330434">
    <property type="component" value="Chromosome"/>
</dbReference>
<evidence type="ECO:0000256" key="11">
    <source>
        <dbReference type="SAM" id="MobiDB-lite"/>
    </source>
</evidence>
<keyword evidence="8 10" id="KW-1133">Transmembrane helix</keyword>
<keyword evidence="7 10" id="KW-0283">Flagellar rotation</keyword>
<dbReference type="EMBL" id="CP133270">
    <property type="protein sequence ID" value="WVX67079.1"/>
    <property type="molecule type" value="Genomic_DNA"/>
</dbReference>
<evidence type="ECO:0000256" key="7">
    <source>
        <dbReference type="ARBA" id="ARBA00022779"/>
    </source>
</evidence>
<dbReference type="InterPro" id="IPR005503">
    <property type="entry name" value="FliL"/>
</dbReference>
<evidence type="ECO:0000256" key="2">
    <source>
        <dbReference type="ARBA" id="ARBA00004162"/>
    </source>
</evidence>
<keyword evidence="12" id="KW-0969">Cilium</keyword>
<comment type="subcellular location">
    <subcellularLocation>
        <location evidence="10">Cell inner membrane</location>
    </subcellularLocation>
    <subcellularLocation>
        <location evidence="2">Cell membrane</location>
        <topology evidence="2">Single-pass membrane protein</topology>
    </subcellularLocation>
</comment>
<keyword evidence="9 10" id="KW-0472">Membrane</keyword>
<dbReference type="Pfam" id="PF03748">
    <property type="entry name" value="FliL"/>
    <property type="match status" value="1"/>
</dbReference>
<evidence type="ECO:0000256" key="5">
    <source>
        <dbReference type="ARBA" id="ARBA00022500"/>
    </source>
</evidence>
<comment type="function">
    <text evidence="1 10">Controls the rotational direction of flagella during chemotaxis.</text>
</comment>
<evidence type="ECO:0000313" key="12">
    <source>
        <dbReference type="EMBL" id="WVX67079.1"/>
    </source>
</evidence>
<keyword evidence="5 10" id="KW-0145">Chemotaxis</keyword>
<keyword evidence="13" id="KW-1185">Reference proteome</keyword>
<evidence type="ECO:0000256" key="4">
    <source>
        <dbReference type="ARBA" id="ARBA00022475"/>
    </source>
</evidence>
<dbReference type="PANTHER" id="PTHR35091:SF2">
    <property type="entry name" value="FLAGELLAR PROTEIN FLIL"/>
    <property type="match status" value="1"/>
</dbReference>
<evidence type="ECO:0000256" key="8">
    <source>
        <dbReference type="ARBA" id="ARBA00022989"/>
    </source>
</evidence>
<comment type="similarity">
    <text evidence="3 10">Belongs to the FliL family.</text>
</comment>
<reference evidence="12 13" key="1">
    <citation type="journal article" date="2024" name="Environ. Microbiol.">
        <title>Novel evolutionary insights on the interactions of the Holosporales (Alphaproteobacteria) with eukaryotic hosts from comparative genomics.</title>
        <authorList>
            <person name="Giovannini M."/>
            <person name="Petroni G."/>
            <person name="Castelli M."/>
        </authorList>
    </citation>
    <scope>NUCLEOTIDE SEQUENCE [LARGE SCALE GENOMIC DNA]</scope>
    <source>
        <strain evidence="12 13">US_Bl 15I1</strain>
    </source>
</reference>
<proteinExistence type="inferred from homology"/>
<keyword evidence="6 10" id="KW-0812">Transmembrane</keyword>
<evidence type="ECO:0000256" key="1">
    <source>
        <dbReference type="ARBA" id="ARBA00002254"/>
    </source>
</evidence>
<feature type="transmembrane region" description="Helical" evidence="10">
    <location>
        <begin position="32"/>
        <end position="58"/>
    </location>
</feature>
<dbReference type="RefSeq" id="WP_331255874.1">
    <property type="nucleotide sequence ID" value="NZ_CP133270.1"/>
</dbReference>
<protein>
    <recommendedName>
        <fullName evidence="10">Flagellar protein FliL</fullName>
    </recommendedName>
</protein>
<gene>
    <name evidence="12" type="ORF">Bealeia1_01276</name>
</gene>
<evidence type="ECO:0000313" key="13">
    <source>
        <dbReference type="Proteomes" id="UP001330434"/>
    </source>
</evidence>
<keyword evidence="4" id="KW-1003">Cell membrane</keyword>
<evidence type="ECO:0000256" key="10">
    <source>
        <dbReference type="RuleBase" id="RU364125"/>
    </source>
</evidence>
<name>A0ABZ2C8R7_9PROT</name>
<feature type="region of interest" description="Disordered" evidence="11">
    <location>
        <begin position="1"/>
        <end position="26"/>
    </location>
</feature>
<keyword evidence="10" id="KW-0997">Cell inner membrane</keyword>
<evidence type="ECO:0000256" key="9">
    <source>
        <dbReference type="ARBA" id="ARBA00023136"/>
    </source>
</evidence>
<evidence type="ECO:0000256" key="6">
    <source>
        <dbReference type="ARBA" id="ARBA00022692"/>
    </source>
</evidence>
<sequence>MAEAKAAEDAQVVEGAEGQPEEPKKKGSPLKLILMIAVPLLLIGGGAGLYFMGVFGGAKQLSAEEKKAEELKHLQFVDFPDILVNLNTGTKKDKFLKLAITFEVTNEETAKMIESLKPRLVDQFQTYLRELRIEDLQGSEGVHRLREEMTMRVNQELAPNKIHDILFKDILVQ</sequence>
<dbReference type="PANTHER" id="PTHR35091">
    <property type="entry name" value="FLAGELLAR PROTEIN FLIL"/>
    <property type="match status" value="1"/>
</dbReference>
<keyword evidence="12" id="KW-0282">Flagellum</keyword>
<keyword evidence="12" id="KW-0966">Cell projection</keyword>
<organism evidence="12 13">
    <name type="scientific">Candidatus Bealeia paramacronuclearis</name>
    <dbReference type="NCBI Taxonomy" id="1921001"/>
    <lineage>
        <taxon>Bacteria</taxon>
        <taxon>Pseudomonadati</taxon>
        <taxon>Pseudomonadota</taxon>
        <taxon>Alphaproteobacteria</taxon>
        <taxon>Holosporales</taxon>
        <taxon>Holosporaceae</taxon>
        <taxon>Candidatus Bealeia</taxon>
    </lineage>
</organism>
<evidence type="ECO:0000256" key="3">
    <source>
        <dbReference type="ARBA" id="ARBA00008281"/>
    </source>
</evidence>
<accession>A0ABZ2C8R7</accession>